<evidence type="ECO:0000313" key="1">
    <source>
        <dbReference type="EMBL" id="KAJ8637297.1"/>
    </source>
</evidence>
<reference evidence="1 2" key="1">
    <citation type="journal article" date="2022" name="Hortic Res">
        <title>A haplotype resolved chromosomal level avocado genome allows analysis of novel avocado genes.</title>
        <authorList>
            <person name="Nath O."/>
            <person name="Fletcher S.J."/>
            <person name="Hayward A."/>
            <person name="Shaw L.M."/>
            <person name="Masouleh A.K."/>
            <person name="Furtado A."/>
            <person name="Henry R.J."/>
            <person name="Mitter N."/>
        </authorList>
    </citation>
    <scope>NUCLEOTIDE SEQUENCE [LARGE SCALE GENOMIC DNA]</scope>
    <source>
        <strain evidence="2">cv. Hass</strain>
    </source>
</reference>
<accession>A0ACC2LV71</accession>
<dbReference type="EMBL" id="CM056811">
    <property type="protein sequence ID" value="KAJ8637297.1"/>
    <property type="molecule type" value="Genomic_DNA"/>
</dbReference>
<keyword evidence="2" id="KW-1185">Reference proteome</keyword>
<gene>
    <name evidence="1" type="ORF">MRB53_011564</name>
</gene>
<protein>
    <submittedName>
        <fullName evidence="1">Uncharacterized protein</fullName>
    </submittedName>
</protein>
<organism evidence="1 2">
    <name type="scientific">Persea americana</name>
    <name type="common">Avocado</name>
    <dbReference type="NCBI Taxonomy" id="3435"/>
    <lineage>
        <taxon>Eukaryota</taxon>
        <taxon>Viridiplantae</taxon>
        <taxon>Streptophyta</taxon>
        <taxon>Embryophyta</taxon>
        <taxon>Tracheophyta</taxon>
        <taxon>Spermatophyta</taxon>
        <taxon>Magnoliopsida</taxon>
        <taxon>Magnoliidae</taxon>
        <taxon>Laurales</taxon>
        <taxon>Lauraceae</taxon>
        <taxon>Persea</taxon>
    </lineage>
</organism>
<proteinExistence type="predicted"/>
<sequence length="185" mass="21344">MASTCNSASSSKVVILMSMEGERFEVEDSVARESKIINHMIEDDCANNVLPIPNVESSIFSRVIEWCKKHTQMEDDNNNEEEEELRSWTDLDTDTLYDLSWQPTSLTLSTCWTSPAEYLDIRGSIRSRLTEHHRNEEELRPRAHLDLVTPCYLACERPISLCTAYSPHFLRRIDPHVICSNKEKP</sequence>
<comment type="caution">
    <text evidence="1">The sequence shown here is derived from an EMBL/GenBank/DDBJ whole genome shotgun (WGS) entry which is preliminary data.</text>
</comment>
<dbReference type="Proteomes" id="UP001234297">
    <property type="component" value="Chromosome 3"/>
</dbReference>
<name>A0ACC2LV71_PERAE</name>
<evidence type="ECO:0000313" key="2">
    <source>
        <dbReference type="Proteomes" id="UP001234297"/>
    </source>
</evidence>